<proteinExistence type="predicted"/>
<evidence type="ECO:0000313" key="2">
    <source>
        <dbReference type="EMBL" id="MBM7585723.1"/>
    </source>
</evidence>
<sequence length="58" mass="7004">MEQQILQAMIESREHMDTKFNQLVKRIDSLEKKFDLLESRVKNEQFQDDILAHMKVQV</sequence>
<evidence type="ECO:0000256" key="1">
    <source>
        <dbReference type="SAM" id="Coils"/>
    </source>
</evidence>
<feature type="coiled-coil region" evidence="1">
    <location>
        <begin position="13"/>
        <end position="47"/>
    </location>
</feature>
<protein>
    <submittedName>
        <fullName evidence="2">Uncharacterized protein</fullName>
    </submittedName>
</protein>
<keyword evidence="3" id="KW-1185">Reference proteome</keyword>
<dbReference type="RefSeq" id="WP_205172220.1">
    <property type="nucleotide sequence ID" value="NZ_JAFBDZ010000002.1"/>
</dbReference>
<name>A0ABS2NCX6_9BACI</name>
<organism evidence="2 3">
    <name type="scientific">Rossellomorea pakistanensis</name>
    <dbReference type="NCBI Taxonomy" id="992288"/>
    <lineage>
        <taxon>Bacteria</taxon>
        <taxon>Bacillati</taxon>
        <taxon>Bacillota</taxon>
        <taxon>Bacilli</taxon>
        <taxon>Bacillales</taxon>
        <taxon>Bacillaceae</taxon>
        <taxon>Rossellomorea</taxon>
    </lineage>
</organism>
<evidence type="ECO:0000313" key="3">
    <source>
        <dbReference type="Proteomes" id="UP001646157"/>
    </source>
</evidence>
<comment type="caution">
    <text evidence="2">The sequence shown here is derived from an EMBL/GenBank/DDBJ whole genome shotgun (WGS) entry which is preliminary data.</text>
</comment>
<dbReference type="Proteomes" id="UP001646157">
    <property type="component" value="Unassembled WGS sequence"/>
</dbReference>
<accession>A0ABS2NCX6</accession>
<gene>
    <name evidence="2" type="ORF">JOC86_002265</name>
</gene>
<dbReference type="EMBL" id="JAFBDZ010000002">
    <property type="protein sequence ID" value="MBM7585723.1"/>
    <property type="molecule type" value="Genomic_DNA"/>
</dbReference>
<keyword evidence="1" id="KW-0175">Coiled coil</keyword>
<reference evidence="2 3" key="1">
    <citation type="submission" date="2021-01" db="EMBL/GenBank/DDBJ databases">
        <title>Genomic Encyclopedia of Type Strains, Phase IV (KMG-IV): sequencing the most valuable type-strain genomes for metagenomic binning, comparative biology and taxonomic classification.</title>
        <authorList>
            <person name="Goeker M."/>
        </authorList>
    </citation>
    <scope>NUCLEOTIDE SEQUENCE [LARGE SCALE GENOMIC DNA]</scope>
    <source>
        <strain evidence="2 3">DSM 24834</strain>
    </source>
</reference>